<sequence>MVNRQVLQNGPQWGECSQWDAPNLDFYNPVSSRSQDHFASDFPASTSRCQNRSAMTDDFPHLDIINDLLDDANGIPKPTKANTSFHQSFSNPHHLNRQFSFPMDIWMSNDMDPTMSSSSFEGCRDDCFQHKGKGKDLKDFEPLVGLDYRGLATPIEDSKNKSMWILLSTPRMLLGKTYMLLNSLFPSFFTKSRTKMGRSEHGLLGKYITSFMKSVINRSDDLPPWLHFPAAAQKRHWYMLLKRTRRAETEWVGPNLSPTPLTKGNILIYPQGEQRKDRDGDYSFAAEREELQDFSRNSNAIINELGCIAAVTSSVLYQKGGRGHPQGHALSQLVRHEDEVQQLLEDLPSLLQKGKGKDLKDFEPLVGLDDRGLATPIEDSKNKNEERKWDVLNMDCLANIVGRVGIESLLLDVPFVCKSWSKATLSPLCWRRLVFPGMSQVINCSRRSATMVALPSCCTEEAFVYVAEECPDLRNLELRYHLGMELMRKIPNLISKWKNLEHLILQGSFMIPIIAEISIHCKNFYSLTCKRARIGKDEASAIVTLLPNIRAASNPKKHDHASWPFAHEMEEPKREDLNMDCLANIFGRVGMESLLLDVPFVCKSWQRWVFPNMPQDDPLCYDLFIRRLMKEYQVKGFFCITSFMKSVIDQPQQTICHHGCTSQLLHGRGTGVCCRRLDCDLILKIPNLISKWKNLEHLGLDKLGFRIPIIAQISIHCKNFHSLTVKRDVIGKDEASAIVTLLPNIRYLDLGYAFITKENLIKVLQGCKEQVHFVSCWFPLEVDDDILQLGSRISTFKYCERTPVCRWYRSFDYRPEKYQPLRVLALGL</sequence>
<name>A0ACB7YX01_9ERIC</name>
<gene>
    <name evidence="1" type="ORF">Vadar_020044</name>
</gene>
<dbReference type="EMBL" id="CM037153">
    <property type="protein sequence ID" value="KAH7858105.1"/>
    <property type="molecule type" value="Genomic_DNA"/>
</dbReference>
<accession>A0ACB7YX01</accession>
<organism evidence="1 2">
    <name type="scientific">Vaccinium darrowii</name>
    <dbReference type="NCBI Taxonomy" id="229202"/>
    <lineage>
        <taxon>Eukaryota</taxon>
        <taxon>Viridiplantae</taxon>
        <taxon>Streptophyta</taxon>
        <taxon>Embryophyta</taxon>
        <taxon>Tracheophyta</taxon>
        <taxon>Spermatophyta</taxon>
        <taxon>Magnoliopsida</taxon>
        <taxon>eudicotyledons</taxon>
        <taxon>Gunneridae</taxon>
        <taxon>Pentapetalae</taxon>
        <taxon>asterids</taxon>
        <taxon>Ericales</taxon>
        <taxon>Ericaceae</taxon>
        <taxon>Vaccinioideae</taxon>
        <taxon>Vaccinieae</taxon>
        <taxon>Vaccinium</taxon>
    </lineage>
</organism>
<proteinExistence type="predicted"/>
<evidence type="ECO:0000313" key="1">
    <source>
        <dbReference type="EMBL" id="KAH7858105.1"/>
    </source>
</evidence>
<reference evidence="1 2" key="1">
    <citation type="journal article" date="2021" name="Hortic Res">
        <title>High-quality reference genome and annotation aids understanding of berry development for evergreen blueberry (Vaccinium darrowii).</title>
        <authorList>
            <person name="Yu J."/>
            <person name="Hulse-Kemp A.M."/>
            <person name="Babiker E."/>
            <person name="Staton M."/>
        </authorList>
    </citation>
    <scope>NUCLEOTIDE SEQUENCE [LARGE SCALE GENOMIC DNA]</scope>
    <source>
        <strain evidence="2">cv. NJ 8807/NJ 8810</strain>
        <tissue evidence="1">Young leaf</tissue>
    </source>
</reference>
<keyword evidence="2" id="KW-1185">Reference proteome</keyword>
<protein>
    <submittedName>
        <fullName evidence="1">Uncharacterized protein</fullName>
    </submittedName>
</protein>
<comment type="caution">
    <text evidence="1">The sequence shown here is derived from an EMBL/GenBank/DDBJ whole genome shotgun (WGS) entry which is preliminary data.</text>
</comment>
<evidence type="ECO:0000313" key="2">
    <source>
        <dbReference type="Proteomes" id="UP000828048"/>
    </source>
</evidence>
<dbReference type="Proteomes" id="UP000828048">
    <property type="component" value="Chromosome 3"/>
</dbReference>